<dbReference type="InterPro" id="IPR056924">
    <property type="entry name" value="SH3_Tf2-1"/>
</dbReference>
<dbReference type="InterPro" id="IPR036397">
    <property type="entry name" value="RNaseH_sf"/>
</dbReference>
<sequence>EGTIETVEDVLRACVIDFGSDWDKYLPLAEFSYNNSYHASIKAAPFKALYRRKCRSPNRLLATRSRQKIYVDVRRKPLEFEVGGKVMLKVSLWKGVVQFGKRGKLSPCYIGPFKILSRVGPEAYKLKLPRGLQGVHNTFHDSNLKKCLSDEDLIIPLDEVRIDEKLHFIEEPIKIMDREVKRLKQNRIPIVKIVMDNPNSPNELNEDIPKENPVIPEPNHIEDAHDPNEIVFDNSYDEIAQQSYHTRNINGWLDEDDDMNENVNNKDIEERHVLRYEGQELILHQELLMGHSTKIDGFVPKPPSDGEDTERLMKEIEGTLLLIMPTQKQCLSTICEHNGSPKTEVRKWMTEEFCLRSVLQRLEQELYNLKLKGTDIDGYRNRFHKLALLCPRMVEPEQVKVEQYIRGLSKSIRGNVTSSRPTSIDEAVRMAYQLMGQIIQEKTDEVSEGEKRKGEGDRGGRGDNRHDYNRRQNQRRANAGAMTNVAPNDNEVCPK</sequence>
<dbReference type="PANTHER" id="PTHR46148:SF59">
    <property type="entry name" value="NUCLEOTIDYLTRANSFERASE, RIBONUCLEASE H"/>
    <property type="match status" value="1"/>
</dbReference>
<dbReference type="Proteomes" id="UP001151760">
    <property type="component" value="Unassembled WGS sequence"/>
</dbReference>
<dbReference type="Pfam" id="PF19259">
    <property type="entry name" value="Ty3_capsid"/>
    <property type="match status" value="1"/>
</dbReference>
<feature type="region of interest" description="Disordered" evidence="1">
    <location>
        <begin position="440"/>
        <end position="495"/>
    </location>
</feature>
<keyword evidence="5" id="KW-1185">Reference proteome</keyword>
<organism evidence="4 5">
    <name type="scientific">Tanacetum coccineum</name>
    <dbReference type="NCBI Taxonomy" id="301880"/>
    <lineage>
        <taxon>Eukaryota</taxon>
        <taxon>Viridiplantae</taxon>
        <taxon>Streptophyta</taxon>
        <taxon>Embryophyta</taxon>
        <taxon>Tracheophyta</taxon>
        <taxon>Spermatophyta</taxon>
        <taxon>Magnoliopsida</taxon>
        <taxon>eudicotyledons</taxon>
        <taxon>Gunneridae</taxon>
        <taxon>Pentapetalae</taxon>
        <taxon>asterids</taxon>
        <taxon>campanulids</taxon>
        <taxon>Asterales</taxon>
        <taxon>Asteraceae</taxon>
        <taxon>Asteroideae</taxon>
        <taxon>Anthemideae</taxon>
        <taxon>Anthemidinae</taxon>
        <taxon>Tanacetum</taxon>
    </lineage>
</organism>
<dbReference type="PANTHER" id="PTHR46148">
    <property type="entry name" value="CHROMO DOMAIN-CONTAINING PROTEIN"/>
    <property type="match status" value="1"/>
</dbReference>
<keyword evidence="4" id="KW-0548">Nucleotidyltransferase</keyword>
<reference evidence="4" key="2">
    <citation type="submission" date="2022-01" db="EMBL/GenBank/DDBJ databases">
        <authorList>
            <person name="Yamashiro T."/>
            <person name="Shiraishi A."/>
            <person name="Satake H."/>
            <person name="Nakayama K."/>
        </authorList>
    </citation>
    <scope>NUCLEOTIDE SEQUENCE</scope>
</reference>
<dbReference type="GO" id="GO:0003964">
    <property type="term" value="F:RNA-directed DNA polymerase activity"/>
    <property type="evidence" value="ECO:0007669"/>
    <property type="project" value="UniProtKB-KW"/>
</dbReference>
<evidence type="ECO:0000313" key="5">
    <source>
        <dbReference type="Proteomes" id="UP001151760"/>
    </source>
</evidence>
<comment type="caution">
    <text evidence="4">The sequence shown here is derived from an EMBL/GenBank/DDBJ whole genome shotgun (WGS) entry which is preliminary data.</text>
</comment>
<keyword evidence="4" id="KW-0695">RNA-directed DNA polymerase</keyword>
<dbReference type="Gene3D" id="3.30.420.10">
    <property type="entry name" value="Ribonuclease H-like superfamily/Ribonuclease H"/>
    <property type="match status" value="1"/>
</dbReference>
<dbReference type="Pfam" id="PF24626">
    <property type="entry name" value="SH3_Tf2-1"/>
    <property type="match status" value="1"/>
</dbReference>
<dbReference type="EMBL" id="BQNB010019272">
    <property type="protein sequence ID" value="GJT83536.1"/>
    <property type="molecule type" value="Genomic_DNA"/>
</dbReference>
<proteinExistence type="predicted"/>
<feature type="non-terminal residue" evidence="4">
    <location>
        <position position="1"/>
    </location>
</feature>
<protein>
    <submittedName>
        <fullName evidence="4">Reverse transcriptase domain-containing protein</fullName>
    </submittedName>
</protein>
<dbReference type="InterPro" id="IPR045358">
    <property type="entry name" value="Ty3_capsid"/>
</dbReference>
<feature type="domain" description="Ty3 transposon capsid-like protein" evidence="2">
    <location>
        <begin position="362"/>
        <end position="435"/>
    </location>
</feature>
<evidence type="ECO:0000313" key="4">
    <source>
        <dbReference type="EMBL" id="GJT83536.1"/>
    </source>
</evidence>
<accession>A0ABQ5H6T6</accession>
<evidence type="ECO:0000259" key="2">
    <source>
        <dbReference type="Pfam" id="PF19259"/>
    </source>
</evidence>
<gene>
    <name evidence="4" type="ORF">Tco_1057878</name>
</gene>
<evidence type="ECO:0000259" key="3">
    <source>
        <dbReference type="Pfam" id="PF24626"/>
    </source>
</evidence>
<evidence type="ECO:0000256" key="1">
    <source>
        <dbReference type="SAM" id="MobiDB-lite"/>
    </source>
</evidence>
<name>A0ABQ5H6T6_9ASTR</name>
<feature type="domain" description="Tf2-1-like SH3-like" evidence="3">
    <location>
        <begin position="83"/>
        <end position="147"/>
    </location>
</feature>
<feature type="compositionally biased region" description="Basic and acidic residues" evidence="1">
    <location>
        <begin position="441"/>
        <end position="470"/>
    </location>
</feature>
<reference evidence="4" key="1">
    <citation type="journal article" date="2022" name="Int. J. Mol. Sci.">
        <title>Draft Genome of Tanacetum Coccineum: Genomic Comparison of Closely Related Tanacetum-Family Plants.</title>
        <authorList>
            <person name="Yamashiro T."/>
            <person name="Shiraishi A."/>
            <person name="Nakayama K."/>
            <person name="Satake H."/>
        </authorList>
    </citation>
    <scope>NUCLEOTIDE SEQUENCE</scope>
</reference>
<keyword evidence="4" id="KW-0808">Transferase</keyword>